<keyword evidence="2" id="KW-0472">Membrane</keyword>
<proteinExistence type="predicted"/>
<accession>A0A3S5AWQ2</accession>
<feature type="region of interest" description="Disordered" evidence="1">
    <location>
        <begin position="214"/>
        <end position="244"/>
    </location>
</feature>
<evidence type="ECO:0000256" key="1">
    <source>
        <dbReference type="SAM" id="MobiDB-lite"/>
    </source>
</evidence>
<dbReference type="AlphaFoldDB" id="A0A3S5AWQ2"/>
<evidence type="ECO:0000256" key="2">
    <source>
        <dbReference type="SAM" id="Phobius"/>
    </source>
</evidence>
<protein>
    <submittedName>
        <fullName evidence="3">Uncharacterized protein</fullName>
    </submittedName>
</protein>
<name>A0A3S5AWQ2_9PLAT</name>
<dbReference type="EMBL" id="CAAALY010112876">
    <property type="protein sequence ID" value="VEL30516.1"/>
    <property type="molecule type" value="Genomic_DNA"/>
</dbReference>
<evidence type="ECO:0000313" key="3">
    <source>
        <dbReference type="EMBL" id="VEL30516.1"/>
    </source>
</evidence>
<comment type="caution">
    <text evidence="3">The sequence shown here is derived from an EMBL/GenBank/DDBJ whole genome shotgun (WGS) entry which is preliminary data.</text>
</comment>
<sequence>MNLVVNSSAQAQLTSLFTTASYLWSEDAALSLGNVGKSELSLGHTSASDSQTNNHYLSLINYAAVLFVYVLTTLLSTLGNLIVLIIFICRPARFEQAKRPTSSTNQSVFSGSFYRPTQQPIHPENGHFGSRKLALETNLACPQYARGSSRMRSGCLPAEDGSSFADASRSIDLMKAADREVDSIEAANVDTREYHEVKEEEVDGTLSDVGAQLTTATSSSRRKQLKIQKSMLQPKARKSRSTDARVDGSYDFTRLSSRLRLPHSFTGPRKTRLKAQRLGPRLSDTGQNCVSNTSLCQTSEEAVSMHIEAKNRPFLAFVASERKPNTSELSDSLPIRL</sequence>
<keyword evidence="2" id="KW-0812">Transmembrane</keyword>
<gene>
    <name evidence="3" type="ORF">PXEA_LOCUS23956</name>
</gene>
<reference evidence="3" key="1">
    <citation type="submission" date="2018-11" db="EMBL/GenBank/DDBJ databases">
        <authorList>
            <consortium name="Pathogen Informatics"/>
        </authorList>
    </citation>
    <scope>NUCLEOTIDE SEQUENCE</scope>
</reference>
<keyword evidence="2" id="KW-1133">Transmembrane helix</keyword>
<organism evidence="3 4">
    <name type="scientific">Protopolystoma xenopodis</name>
    <dbReference type="NCBI Taxonomy" id="117903"/>
    <lineage>
        <taxon>Eukaryota</taxon>
        <taxon>Metazoa</taxon>
        <taxon>Spiralia</taxon>
        <taxon>Lophotrochozoa</taxon>
        <taxon>Platyhelminthes</taxon>
        <taxon>Monogenea</taxon>
        <taxon>Polyopisthocotylea</taxon>
        <taxon>Polystomatidea</taxon>
        <taxon>Polystomatidae</taxon>
        <taxon>Protopolystoma</taxon>
    </lineage>
</organism>
<dbReference type="Proteomes" id="UP000784294">
    <property type="component" value="Unassembled WGS sequence"/>
</dbReference>
<evidence type="ECO:0000313" key="4">
    <source>
        <dbReference type="Proteomes" id="UP000784294"/>
    </source>
</evidence>
<keyword evidence="4" id="KW-1185">Reference proteome</keyword>
<feature type="transmembrane region" description="Helical" evidence="2">
    <location>
        <begin position="59"/>
        <end position="89"/>
    </location>
</feature>
<feature type="non-terminal residue" evidence="3">
    <location>
        <position position="337"/>
    </location>
</feature>